<dbReference type="CDD" id="cd03801">
    <property type="entry name" value="GT4_PimA-like"/>
    <property type="match status" value="1"/>
</dbReference>
<dbReference type="EMBL" id="JACIEV010000002">
    <property type="protein sequence ID" value="MBB4152975.1"/>
    <property type="molecule type" value="Genomic_DNA"/>
</dbReference>
<organism evidence="2 3">
    <name type="scientific">Sphingomonas jinjuensis</name>
    <dbReference type="NCBI Taxonomy" id="535907"/>
    <lineage>
        <taxon>Bacteria</taxon>
        <taxon>Pseudomonadati</taxon>
        <taxon>Pseudomonadota</taxon>
        <taxon>Alphaproteobacteria</taxon>
        <taxon>Sphingomonadales</taxon>
        <taxon>Sphingomonadaceae</taxon>
        <taxon>Sphingomonas</taxon>
    </lineage>
</organism>
<dbReference type="Gene3D" id="3.40.50.2000">
    <property type="entry name" value="Glycogen Phosphorylase B"/>
    <property type="match status" value="2"/>
</dbReference>
<dbReference type="RefSeq" id="WP_183982657.1">
    <property type="nucleotide sequence ID" value="NZ_JACIEV010000002.1"/>
</dbReference>
<proteinExistence type="predicted"/>
<reference evidence="2 3" key="1">
    <citation type="submission" date="2020-08" db="EMBL/GenBank/DDBJ databases">
        <title>Genomic Encyclopedia of Type Strains, Phase IV (KMG-IV): sequencing the most valuable type-strain genomes for metagenomic binning, comparative biology and taxonomic classification.</title>
        <authorList>
            <person name="Goeker M."/>
        </authorList>
    </citation>
    <scope>NUCLEOTIDE SEQUENCE [LARGE SCALE GENOMIC DNA]</scope>
    <source>
        <strain evidence="2 3">YC6723</strain>
    </source>
</reference>
<keyword evidence="2" id="KW-0808">Transferase</keyword>
<sequence length="413" mass="45028">MNERQVILLVAPNLSSRMGGEAIKALSLLRQLHADGYDVVQVVHERCRDELTRDYPELDFRFVRDSAFQAWLFRAMPGSWINYIVEAIALNLVARRVAREPGVAIVHTTSPISPVFPHLPIPGAPSVIGPINGNIFHPPGFRHREGRFSLVKRRGFRATQWLMSRFARGKHRADALLVSGGARTRTALGYAGLRGDRLIDTLDSGVAARLEGYAPVVHEGRSGRFVFFGRLVRYKACDLAIRALAAAPSDELALDVVGGGEEEAALKRLASDLGVAERVTFVGWVPNGPELFDRLRSYRGFVYPSLAEANGIVIQEAMLLGLPIVALNWGGAAELLDGDSAMLIEPTDEEGVIAALAAAMTRLAAEPALANRLGQAARQRADAAGFIWPRLAKAWIGIYDRVLTARGLPPLRP</sequence>
<keyword evidence="3" id="KW-1185">Reference proteome</keyword>
<dbReference type="Proteomes" id="UP000529795">
    <property type="component" value="Unassembled WGS sequence"/>
</dbReference>
<dbReference type="Pfam" id="PF00534">
    <property type="entry name" value="Glycos_transf_1"/>
    <property type="match status" value="1"/>
</dbReference>
<gene>
    <name evidence="2" type="ORF">GGQ80_000863</name>
</gene>
<dbReference type="AlphaFoldDB" id="A0A840FHZ7"/>
<comment type="caution">
    <text evidence="2">The sequence shown here is derived from an EMBL/GenBank/DDBJ whole genome shotgun (WGS) entry which is preliminary data.</text>
</comment>
<name>A0A840FHZ7_9SPHN</name>
<evidence type="ECO:0000313" key="3">
    <source>
        <dbReference type="Proteomes" id="UP000529795"/>
    </source>
</evidence>
<dbReference type="PANTHER" id="PTHR12526:SF630">
    <property type="entry name" value="GLYCOSYLTRANSFERASE"/>
    <property type="match status" value="1"/>
</dbReference>
<evidence type="ECO:0000259" key="1">
    <source>
        <dbReference type="Pfam" id="PF00534"/>
    </source>
</evidence>
<protein>
    <submittedName>
        <fullName evidence="2">Glycosyltransferase involved in cell wall biosynthesis</fullName>
    </submittedName>
</protein>
<dbReference type="GO" id="GO:0016740">
    <property type="term" value="F:transferase activity"/>
    <property type="evidence" value="ECO:0007669"/>
    <property type="project" value="UniProtKB-KW"/>
</dbReference>
<evidence type="ECO:0000313" key="2">
    <source>
        <dbReference type="EMBL" id="MBB4152975.1"/>
    </source>
</evidence>
<accession>A0A840FHZ7</accession>
<feature type="domain" description="Glycosyl transferase family 1" evidence="1">
    <location>
        <begin position="224"/>
        <end position="380"/>
    </location>
</feature>
<dbReference type="SUPFAM" id="SSF53756">
    <property type="entry name" value="UDP-Glycosyltransferase/glycogen phosphorylase"/>
    <property type="match status" value="1"/>
</dbReference>
<dbReference type="PANTHER" id="PTHR12526">
    <property type="entry name" value="GLYCOSYLTRANSFERASE"/>
    <property type="match status" value="1"/>
</dbReference>
<dbReference type="InterPro" id="IPR001296">
    <property type="entry name" value="Glyco_trans_1"/>
</dbReference>